<protein>
    <submittedName>
        <fullName evidence="1">Uncharacterized protein</fullName>
    </submittedName>
</protein>
<name>A0AAD9MND6_9ANNE</name>
<organism evidence="1 2">
    <name type="scientific">Paralvinella palmiformis</name>
    <dbReference type="NCBI Taxonomy" id="53620"/>
    <lineage>
        <taxon>Eukaryota</taxon>
        <taxon>Metazoa</taxon>
        <taxon>Spiralia</taxon>
        <taxon>Lophotrochozoa</taxon>
        <taxon>Annelida</taxon>
        <taxon>Polychaeta</taxon>
        <taxon>Sedentaria</taxon>
        <taxon>Canalipalpata</taxon>
        <taxon>Terebellida</taxon>
        <taxon>Terebelliformia</taxon>
        <taxon>Alvinellidae</taxon>
        <taxon>Paralvinella</taxon>
    </lineage>
</organism>
<sequence>MKHVIEEQKHFSNHHKSNRKLTSIDIFIKNRTCFILVMHDHEDPGLQPVQGWTRSDCPTSVSSTCQCNVSK</sequence>
<evidence type="ECO:0000313" key="1">
    <source>
        <dbReference type="EMBL" id="KAK2140347.1"/>
    </source>
</evidence>
<keyword evidence="2" id="KW-1185">Reference proteome</keyword>
<dbReference type="AlphaFoldDB" id="A0AAD9MND6"/>
<dbReference type="Proteomes" id="UP001208570">
    <property type="component" value="Unassembled WGS sequence"/>
</dbReference>
<comment type="caution">
    <text evidence="1">The sequence shown here is derived from an EMBL/GenBank/DDBJ whole genome shotgun (WGS) entry which is preliminary data.</text>
</comment>
<gene>
    <name evidence="1" type="ORF">LSH36_1385g00013</name>
</gene>
<dbReference type="EMBL" id="JAODUP010001384">
    <property type="protein sequence ID" value="KAK2140347.1"/>
    <property type="molecule type" value="Genomic_DNA"/>
</dbReference>
<accession>A0AAD9MND6</accession>
<evidence type="ECO:0000313" key="2">
    <source>
        <dbReference type="Proteomes" id="UP001208570"/>
    </source>
</evidence>
<proteinExistence type="predicted"/>
<reference evidence="1" key="1">
    <citation type="journal article" date="2023" name="Mol. Biol. Evol.">
        <title>Third-Generation Sequencing Reveals the Adaptive Role of the Epigenome in Three Deep-Sea Polychaetes.</title>
        <authorList>
            <person name="Perez M."/>
            <person name="Aroh O."/>
            <person name="Sun Y."/>
            <person name="Lan Y."/>
            <person name="Juniper S.K."/>
            <person name="Young C.R."/>
            <person name="Angers B."/>
            <person name="Qian P.Y."/>
        </authorList>
    </citation>
    <scope>NUCLEOTIDE SEQUENCE</scope>
    <source>
        <strain evidence="1">P08H-3</strain>
    </source>
</reference>